<comment type="caution">
    <text evidence="3">The sequence shown here is derived from an EMBL/GenBank/DDBJ whole genome shotgun (WGS) entry which is preliminary data.</text>
</comment>
<evidence type="ECO:0000313" key="3">
    <source>
        <dbReference type="EMBL" id="OIN57523.1"/>
    </source>
</evidence>
<gene>
    <name evidence="3" type="ORF">BLX24_18710</name>
</gene>
<accession>A0A1S2VFM0</accession>
<proteinExistence type="predicted"/>
<evidence type="ECO:0000313" key="4">
    <source>
        <dbReference type="Proteomes" id="UP000181790"/>
    </source>
</evidence>
<sequence>MRILFSVITGGTVILAPVIAFAQQSANTKPAKRSMAYELPLNDTLRLATNYEAVSPPLKDGASTATVQTPAAGFPPPALMPVSTQSVPAGVTPAMRSDSKATGADAGPRMMVRPAVRQTTAPAVVADSAGSDLERLLNRKKRIR</sequence>
<keyword evidence="2" id="KW-0732">Signal</keyword>
<reference evidence="3 4" key="1">
    <citation type="submission" date="2016-10" db="EMBL/GenBank/DDBJ databases">
        <title>Arsenicibacter rosenii gen. nov., sp. nov., an efficient arsenic-methylating bacterium isolated from an arsenic-contaminated paddy soil.</title>
        <authorList>
            <person name="Huang K."/>
        </authorList>
    </citation>
    <scope>NUCLEOTIDE SEQUENCE [LARGE SCALE GENOMIC DNA]</scope>
    <source>
        <strain evidence="3 4">SM-1</strain>
    </source>
</reference>
<name>A0A1S2VFM0_9BACT</name>
<protein>
    <submittedName>
        <fullName evidence="3">Uncharacterized protein</fullName>
    </submittedName>
</protein>
<evidence type="ECO:0000256" key="1">
    <source>
        <dbReference type="SAM" id="MobiDB-lite"/>
    </source>
</evidence>
<dbReference type="EMBL" id="MORL01000011">
    <property type="protein sequence ID" value="OIN57523.1"/>
    <property type="molecule type" value="Genomic_DNA"/>
</dbReference>
<evidence type="ECO:0000256" key="2">
    <source>
        <dbReference type="SAM" id="SignalP"/>
    </source>
</evidence>
<dbReference type="RefSeq" id="WP_071504726.1">
    <property type="nucleotide sequence ID" value="NZ_MORL01000011.1"/>
</dbReference>
<dbReference type="AlphaFoldDB" id="A0A1S2VFM0"/>
<dbReference type="Proteomes" id="UP000181790">
    <property type="component" value="Unassembled WGS sequence"/>
</dbReference>
<organism evidence="3 4">
    <name type="scientific">Arsenicibacter rosenii</name>
    <dbReference type="NCBI Taxonomy" id="1750698"/>
    <lineage>
        <taxon>Bacteria</taxon>
        <taxon>Pseudomonadati</taxon>
        <taxon>Bacteroidota</taxon>
        <taxon>Cytophagia</taxon>
        <taxon>Cytophagales</taxon>
        <taxon>Spirosomataceae</taxon>
        <taxon>Arsenicibacter</taxon>
    </lineage>
</organism>
<feature type="region of interest" description="Disordered" evidence="1">
    <location>
        <begin position="57"/>
        <end position="109"/>
    </location>
</feature>
<feature type="signal peptide" evidence="2">
    <location>
        <begin position="1"/>
        <end position="22"/>
    </location>
</feature>
<keyword evidence="4" id="KW-1185">Reference proteome</keyword>
<feature type="chain" id="PRO_5010366530" evidence="2">
    <location>
        <begin position="23"/>
        <end position="144"/>
    </location>
</feature>